<name>A0A512IYY4_9HYPH</name>
<organism evidence="2 4">
    <name type="scientific">Methylobacterium oxalidis</name>
    <dbReference type="NCBI Taxonomy" id="944322"/>
    <lineage>
        <taxon>Bacteria</taxon>
        <taxon>Pseudomonadati</taxon>
        <taxon>Pseudomonadota</taxon>
        <taxon>Alphaproteobacteria</taxon>
        <taxon>Hyphomicrobiales</taxon>
        <taxon>Methylobacteriaceae</taxon>
        <taxon>Methylobacterium</taxon>
    </lineage>
</organism>
<feature type="compositionally biased region" description="Polar residues" evidence="1">
    <location>
        <begin position="36"/>
        <end position="47"/>
    </location>
</feature>
<evidence type="ECO:0000313" key="3">
    <source>
        <dbReference type="EMBL" id="GLS66781.1"/>
    </source>
</evidence>
<feature type="region of interest" description="Disordered" evidence="1">
    <location>
        <begin position="28"/>
        <end position="47"/>
    </location>
</feature>
<reference evidence="5" key="2">
    <citation type="journal article" date="2019" name="Int. J. Syst. Evol. Microbiol.">
        <title>The Global Catalogue of Microorganisms (GCM) 10K type strain sequencing project: providing services to taxonomists for standard genome sequencing and annotation.</title>
        <authorList>
            <consortium name="The Broad Institute Genomics Platform"/>
            <consortium name="The Broad Institute Genome Sequencing Center for Infectious Disease"/>
            <person name="Wu L."/>
            <person name="Ma J."/>
        </authorList>
    </citation>
    <scope>NUCLEOTIDE SEQUENCE [LARGE SCALE GENOMIC DNA]</scope>
    <source>
        <strain evidence="5">NBRC 107715</strain>
    </source>
</reference>
<evidence type="ECO:0000313" key="4">
    <source>
        <dbReference type="Proteomes" id="UP000321960"/>
    </source>
</evidence>
<reference evidence="3" key="4">
    <citation type="submission" date="2023-01" db="EMBL/GenBank/DDBJ databases">
        <title>Draft genome sequence of Methylobacterium oxalidis strain NBRC 107715.</title>
        <authorList>
            <person name="Sun Q."/>
            <person name="Mori K."/>
        </authorList>
    </citation>
    <scope>NUCLEOTIDE SEQUENCE</scope>
    <source>
        <strain evidence="3">NBRC 107715</strain>
    </source>
</reference>
<comment type="caution">
    <text evidence="2">The sequence shown here is derived from an EMBL/GenBank/DDBJ whole genome shotgun (WGS) entry which is preliminary data.</text>
</comment>
<sequence>MGFFIGIGGPWLVLAILELMSQRRARELSPVEPTPASHSSYLTPDVA</sequence>
<evidence type="ECO:0000313" key="2">
    <source>
        <dbReference type="EMBL" id="GEP02819.1"/>
    </source>
</evidence>
<evidence type="ECO:0000256" key="1">
    <source>
        <dbReference type="SAM" id="MobiDB-lite"/>
    </source>
</evidence>
<evidence type="ECO:0000313" key="5">
    <source>
        <dbReference type="Proteomes" id="UP001156856"/>
    </source>
</evidence>
<dbReference type="RefSeq" id="WP_170267658.1">
    <property type="nucleotide sequence ID" value="NZ_BJZU01000011.1"/>
</dbReference>
<reference evidence="2 4" key="3">
    <citation type="submission" date="2019-07" db="EMBL/GenBank/DDBJ databases">
        <title>Whole genome shotgun sequence of Methylobacterium oxalidis NBRC 107715.</title>
        <authorList>
            <person name="Hosoyama A."/>
            <person name="Uohara A."/>
            <person name="Ohji S."/>
            <person name="Ichikawa N."/>
        </authorList>
    </citation>
    <scope>NUCLEOTIDE SEQUENCE [LARGE SCALE GENOMIC DNA]</scope>
    <source>
        <strain evidence="2 4">NBRC 107715</strain>
    </source>
</reference>
<dbReference type="EMBL" id="BSPK01000107">
    <property type="protein sequence ID" value="GLS66781.1"/>
    <property type="molecule type" value="Genomic_DNA"/>
</dbReference>
<keyword evidence="5" id="KW-1185">Reference proteome</keyword>
<reference evidence="3" key="1">
    <citation type="journal article" date="2014" name="Int. J. Syst. Evol. Microbiol.">
        <title>Complete genome of a new Firmicutes species belonging to the dominant human colonic microbiota ('Ruminococcus bicirculans') reveals two chromosomes and a selective capacity to utilize plant glucans.</title>
        <authorList>
            <consortium name="NISC Comparative Sequencing Program"/>
            <person name="Wegmann U."/>
            <person name="Louis P."/>
            <person name="Goesmann A."/>
            <person name="Henrissat B."/>
            <person name="Duncan S.H."/>
            <person name="Flint H.J."/>
        </authorList>
    </citation>
    <scope>NUCLEOTIDE SEQUENCE</scope>
    <source>
        <strain evidence="3">NBRC 107715</strain>
    </source>
</reference>
<dbReference type="Proteomes" id="UP000321960">
    <property type="component" value="Unassembled WGS sequence"/>
</dbReference>
<proteinExistence type="predicted"/>
<dbReference type="Proteomes" id="UP001156856">
    <property type="component" value="Unassembled WGS sequence"/>
</dbReference>
<protein>
    <submittedName>
        <fullName evidence="2">Uncharacterized protein</fullName>
    </submittedName>
</protein>
<dbReference type="AlphaFoldDB" id="A0A512IYY4"/>
<dbReference type="EMBL" id="BJZU01000011">
    <property type="protein sequence ID" value="GEP02819.1"/>
    <property type="molecule type" value="Genomic_DNA"/>
</dbReference>
<accession>A0A512IYY4</accession>
<gene>
    <name evidence="3" type="ORF">GCM10007888_51640</name>
    <name evidence="2" type="ORF">MOX02_08570</name>
</gene>